<feature type="short sequence motif" description="VHIID" evidence="3">
    <location>
        <begin position="223"/>
        <end position="227"/>
    </location>
</feature>
<gene>
    <name evidence="4" type="ORF">Syun_010882</name>
</gene>
<comment type="caution">
    <text evidence="3">Lacks conserved residue(s) required for the propagation of feature annotation.</text>
</comment>
<proteinExistence type="inferred from homology"/>
<dbReference type="PANTHER" id="PTHR31636">
    <property type="entry name" value="OSJNBA0084A10.13 PROTEIN-RELATED"/>
    <property type="match status" value="1"/>
</dbReference>
<evidence type="ECO:0000256" key="3">
    <source>
        <dbReference type="PROSITE-ProRule" id="PRU01191"/>
    </source>
</evidence>
<dbReference type="PROSITE" id="PS50985">
    <property type="entry name" value="GRAS"/>
    <property type="match status" value="1"/>
</dbReference>
<evidence type="ECO:0000256" key="2">
    <source>
        <dbReference type="ARBA" id="ARBA00023163"/>
    </source>
</evidence>
<evidence type="ECO:0000313" key="5">
    <source>
        <dbReference type="Proteomes" id="UP001420932"/>
    </source>
</evidence>
<evidence type="ECO:0000256" key="1">
    <source>
        <dbReference type="ARBA" id="ARBA00023015"/>
    </source>
</evidence>
<dbReference type="EMBL" id="JBBNAF010000005">
    <property type="protein sequence ID" value="KAK9141482.1"/>
    <property type="molecule type" value="Genomic_DNA"/>
</dbReference>
<keyword evidence="1" id="KW-0805">Transcription regulation</keyword>
<sequence>MVPPCSQYAAAMKGELELVHGTHLDLIQPHEQWEYCTGAAAPPVIGSENYDDHLLTSTQEYWMDNIGEEEDSRDAAAHTSALSLDENNIPPVVAAATIGHGKQSLPSIMSCNYELSLITHLLECAVAISVDNLGEAHRMLLQLSQMASPYGASCAERVVAYFAMAMSSRVMNSWLGICSPLINYKSIHYAFHIFNNVSPLVKFAHFTSNQAILESIHQTDKVVHIVDLDIMQGLQWPALFHILATRQEGPPQVRMTGVGNCMDLLLETGRQLSNFAKRLGIRRGGRGEAVAVHWLRHSLYDAAGPDWKTLRLIQQLSPRVITLVEQDIAHEGTFLDRFVRSLHYYSTVFDSLGAALSFDDPCRHRVEHGLLYREINNILAIGGPVRSGEEKLVSNWSRELGGGGHGGIVQVPMSRNCMAQAQLILNMLPPTHGYSLVQDGGTLRLGWKHTSLYTASAWTCHSFN</sequence>
<dbReference type="AlphaFoldDB" id="A0AAP0JYW2"/>
<dbReference type="Pfam" id="PF03514">
    <property type="entry name" value="GRAS"/>
    <property type="match status" value="2"/>
</dbReference>
<keyword evidence="2" id="KW-0804">Transcription</keyword>
<keyword evidence="5" id="KW-1185">Reference proteome</keyword>
<comment type="caution">
    <text evidence="4">The sequence shown here is derived from an EMBL/GenBank/DDBJ whole genome shotgun (WGS) entry which is preliminary data.</text>
</comment>
<evidence type="ECO:0000313" key="4">
    <source>
        <dbReference type="EMBL" id="KAK9141482.1"/>
    </source>
</evidence>
<dbReference type="InterPro" id="IPR005202">
    <property type="entry name" value="TF_GRAS"/>
</dbReference>
<feature type="region of interest" description="SAW" evidence="3">
    <location>
        <begin position="380"/>
        <end position="459"/>
    </location>
</feature>
<organism evidence="4 5">
    <name type="scientific">Stephania yunnanensis</name>
    <dbReference type="NCBI Taxonomy" id="152371"/>
    <lineage>
        <taxon>Eukaryota</taxon>
        <taxon>Viridiplantae</taxon>
        <taxon>Streptophyta</taxon>
        <taxon>Embryophyta</taxon>
        <taxon>Tracheophyta</taxon>
        <taxon>Spermatophyta</taxon>
        <taxon>Magnoliopsida</taxon>
        <taxon>Ranunculales</taxon>
        <taxon>Menispermaceae</taxon>
        <taxon>Menispermoideae</taxon>
        <taxon>Cissampelideae</taxon>
        <taxon>Stephania</taxon>
    </lineage>
</organism>
<accession>A0AAP0JYW2</accession>
<protein>
    <submittedName>
        <fullName evidence="4">Uncharacterized protein</fullName>
    </submittedName>
</protein>
<comment type="similarity">
    <text evidence="3">Belongs to the GRAS family.</text>
</comment>
<dbReference type="Proteomes" id="UP001420932">
    <property type="component" value="Unassembled WGS sequence"/>
</dbReference>
<reference evidence="4 5" key="1">
    <citation type="submission" date="2024-01" db="EMBL/GenBank/DDBJ databases">
        <title>Genome assemblies of Stephania.</title>
        <authorList>
            <person name="Yang L."/>
        </authorList>
    </citation>
    <scope>NUCLEOTIDE SEQUENCE [LARGE SCALE GENOMIC DNA]</scope>
    <source>
        <strain evidence="4">YNDBR</strain>
        <tissue evidence="4">Leaf</tissue>
    </source>
</reference>
<name>A0AAP0JYW2_9MAGN</name>